<proteinExistence type="predicted"/>
<gene>
    <name evidence="1" type="ORF">RQP52_03495</name>
</gene>
<dbReference type="RefSeq" id="WP_315949489.1">
    <property type="nucleotide sequence ID" value="NZ_JAWCUD010000001.1"/>
</dbReference>
<protein>
    <submittedName>
        <fullName evidence="1">Group-specific protein</fullName>
    </submittedName>
</protein>
<comment type="caution">
    <text evidence="1">The sequence shown here is derived from an EMBL/GenBank/DDBJ whole genome shotgun (WGS) entry which is preliminary data.</text>
</comment>
<organism evidence="1 2">
    <name type="scientific">Paenibacillus violae</name>
    <dbReference type="NCBI Taxonomy" id="3077234"/>
    <lineage>
        <taxon>Bacteria</taxon>
        <taxon>Bacillati</taxon>
        <taxon>Bacillota</taxon>
        <taxon>Bacilli</taxon>
        <taxon>Bacillales</taxon>
        <taxon>Paenibacillaceae</taxon>
        <taxon>Paenibacillus</taxon>
    </lineage>
</organism>
<sequence>MLSVKIDEAEVKEMCRQRISDLVKEVESELVFWDSNELKRRTCMSWETIQNNFFYEPNFPKYKIGGKWYYPVKETRSFLESWLINQSKI</sequence>
<evidence type="ECO:0000313" key="2">
    <source>
        <dbReference type="Proteomes" id="UP001260980"/>
    </source>
</evidence>
<dbReference type="Proteomes" id="UP001260980">
    <property type="component" value="Unassembled WGS sequence"/>
</dbReference>
<name>A0ABU3R7B7_9BACL</name>
<evidence type="ECO:0000313" key="1">
    <source>
        <dbReference type="EMBL" id="MDU0200137.1"/>
    </source>
</evidence>
<reference evidence="1 2" key="1">
    <citation type="submission" date="2023-10" db="EMBL/GenBank/DDBJ databases">
        <title>Paenibacillus strain PFR10 Genome sequencing and assembly.</title>
        <authorList>
            <person name="Kim I."/>
        </authorList>
    </citation>
    <scope>NUCLEOTIDE SEQUENCE [LARGE SCALE GENOMIC DNA]</scope>
    <source>
        <strain evidence="1 2">PFR10</strain>
    </source>
</reference>
<accession>A0ABU3R7B7</accession>
<dbReference type="EMBL" id="JAWCUD010000001">
    <property type="protein sequence ID" value="MDU0200137.1"/>
    <property type="molecule type" value="Genomic_DNA"/>
</dbReference>
<keyword evidence="2" id="KW-1185">Reference proteome</keyword>